<dbReference type="Proteomes" id="UP001180020">
    <property type="component" value="Unassembled WGS sequence"/>
</dbReference>
<accession>A0AAV9D868</accession>
<sequence length="476" mass="54618">MNEWLLVRFQQEWSELPYDLLELILERLSLQESILFGGVCKSWHETFTHYKPPSDQHPLFSTLSYGLISHFFNVRTYDEESSPSPSFSSPLPDITEKHDELCDASHGWLLMKPHRNSTIYLFNPFVKDEGSLIVIPNCPIKHKYAFLLQPPNEFLVMVDSGDREIYYVRGSSSSSGWCELLRPSYIATHFERVVPASSAIGKDDIYYGIDEYGRLFTIDLHLRSITCLEEVPVLNSFCMNLVRYAGEVFAVLKYGNIRRNNNGGGDDDDDDEVGVIEGFNYRLSDHQCIKFKVFRLDLKSLAWVRVDDLGEHVIYVSDLCCAMVRACRGEEGGNRIYFIDRYVKCNAEWYVFNMKDWSTERGPPKLNSNKDNDDDRMKNWFWFTPNHEISRSTVQEEVESSSVLPPAAAAAAAECDNSEANKGDGDQLMMKPIIDSKKGKLHGKSRNDKLNLQQQQQQPNSKRGRKSRKGQVQVDL</sequence>
<dbReference type="InterPro" id="IPR036047">
    <property type="entry name" value="F-box-like_dom_sf"/>
</dbReference>
<dbReference type="Pfam" id="PF03478">
    <property type="entry name" value="Beta-prop_KIB1-4"/>
    <property type="match status" value="1"/>
</dbReference>
<dbReference type="InterPro" id="IPR001810">
    <property type="entry name" value="F-box_dom"/>
</dbReference>
<dbReference type="InterPro" id="IPR005174">
    <property type="entry name" value="KIB1-4_b-propeller"/>
</dbReference>
<evidence type="ECO:0000256" key="1">
    <source>
        <dbReference type="SAM" id="MobiDB-lite"/>
    </source>
</evidence>
<comment type="caution">
    <text evidence="4">The sequence shown here is derived from an EMBL/GenBank/DDBJ whole genome shotgun (WGS) entry which is preliminary data.</text>
</comment>
<reference evidence="4" key="1">
    <citation type="journal article" date="2023" name="Nat. Commun.">
        <title>Diploid and tetraploid genomes of Acorus and the evolution of monocots.</title>
        <authorList>
            <person name="Ma L."/>
            <person name="Liu K.W."/>
            <person name="Li Z."/>
            <person name="Hsiao Y.Y."/>
            <person name="Qi Y."/>
            <person name="Fu T."/>
            <person name="Tang G.D."/>
            <person name="Zhang D."/>
            <person name="Sun W.H."/>
            <person name="Liu D.K."/>
            <person name="Li Y."/>
            <person name="Chen G.Z."/>
            <person name="Liu X.D."/>
            <person name="Liao X.Y."/>
            <person name="Jiang Y.T."/>
            <person name="Yu X."/>
            <person name="Hao Y."/>
            <person name="Huang J."/>
            <person name="Zhao X.W."/>
            <person name="Ke S."/>
            <person name="Chen Y.Y."/>
            <person name="Wu W.L."/>
            <person name="Hsu J.L."/>
            <person name="Lin Y.F."/>
            <person name="Huang M.D."/>
            <person name="Li C.Y."/>
            <person name="Huang L."/>
            <person name="Wang Z.W."/>
            <person name="Zhao X."/>
            <person name="Zhong W.Y."/>
            <person name="Peng D.H."/>
            <person name="Ahmad S."/>
            <person name="Lan S."/>
            <person name="Zhang J.S."/>
            <person name="Tsai W.C."/>
            <person name="Van de Peer Y."/>
            <person name="Liu Z.J."/>
        </authorList>
    </citation>
    <scope>NUCLEOTIDE SEQUENCE</scope>
    <source>
        <strain evidence="4">CP</strain>
    </source>
</reference>
<evidence type="ECO:0008006" key="6">
    <source>
        <dbReference type="Google" id="ProtNLM"/>
    </source>
</evidence>
<dbReference type="Pfam" id="PF00646">
    <property type="entry name" value="F-box"/>
    <property type="match status" value="1"/>
</dbReference>
<evidence type="ECO:0000259" key="2">
    <source>
        <dbReference type="Pfam" id="PF00646"/>
    </source>
</evidence>
<dbReference type="InterPro" id="IPR050942">
    <property type="entry name" value="F-box_BR-signaling"/>
</dbReference>
<keyword evidence="5" id="KW-1185">Reference proteome</keyword>
<dbReference type="EMBL" id="JAUJYO010000015">
    <property type="protein sequence ID" value="KAK1296377.1"/>
    <property type="molecule type" value="Genomic_DNA"/>
</dbReference>
<dbReference type="SUPFAM" id="SSF81383">
    <property type="entry name" value="F-box domain"/>
    <property type="match status" value="1"/>
</dbReference>
<protein>
    <recommendedName>
        <fullName evidence="6">F-box domain-containing protein</fullName>
    </recommendedName>
</protein>
<feature type="domain" description="KIB1-4 beta-propeller" evidence="3">
    <location>
        <begin position="89"/>
        <end position="345"/>
    </location>
</feature>
<reference evidence="4" key="2">
    <citation type="submission" date="2023-06" db="EMBL/GenBank/DDBJ databases">
        <authorList>
            <person name="Ma L."/>
            <person name="Liu K.-W."/>
            <person name="Li Z."/>
            <person name="Hsiao Y.-Y."/>
            <person name="Qi Y."/>
            <person name="Fu T."/>
            <person name="Tang G."/>
            <person name="Zhang D."/>
            <person name="Sun W.-H."/>
            <person name="Liu D.-K."/>
            <person name="Li Y."/>
            <person name="Chen G.-Z."/>
            <person name="Liu X.-D."/>
            <person name="Liao X.-Y."/>
            <person name="Jiang Y.-T."/>
            <person name="Yu X."/>
            <person name="Hao Y."/>
            <person name="Huang J."/>
            <person name="Zhao X.-W."/>
            <person name="Ke S."/>
            <person name="Chen Y.-Y."/>
            <person name="Wu W.-L."/>
            <person name="Hsu J.-L."/>
            <person name="Lin Y.-F."/>
            <person name="Huang M.-D."/>
            <person name="Li C.-Y."/>
            <person name="Huang L."/>
            <person name="Wang Z.-W."/>
            <person name="Zhao X."/>
            <person name="Zhong W.-Y."/>
            <person name="Peng D.-H."/>
            <person name="Ahmad S."/>
            <person name="Lan S."/>
            <person name="Zhang J.-S."/>
            <person name="Tsai W.-C."/>
            <person name="Van De Peer Y."/>
            <person name="Liu Z.-J."/>
        </authorList>
    </citation>
    <scope>NUCLEOTIDE SEQUENCE</scope>
    <source>
        <strain evidence="4">CP</strain>
        <tissue evidence="4">Leaves</tissue>
    </source>
</reference>
<dbReference type="Gene3D" id="1.20.1280.50">
    <property type="match status" value="1"/>
</dbReference>
<dbReference type="AlphaFoldDB" id="A0AAV9D868"/>
<proteinExistence type="predicted"/>
<evidence type="ECO:0000313" key="5">
    <source>
        <dbReference type="Proteomes" id="UP001180020"/>
    </source>
</evidence>
<dbReference type="PANTHER" id="PTHR44259">
    <property type="entry name" value="OS07G0183000 PROTEIN-RELATED"/>
    <property type="match status" value="1"/>
</dbReference>
<feature type="domain" description="F-box" evidence="2">
    <location>
        <begin position="13"/>
        <end position="48"/>
    </location>
</feature>
<organism evidence="4 5">
    <name type="scientific">Acorus calamus</name>
    <name type="common">Sweet flag</name>
    <dbReference type="NCBI Taxonomy" id="4465"/>
    <lineage>
        <taxon>Eukaryota</taxon>
        <taxon>Viridiplantae</taxon>
        <taxon>Streptophyta</taxon>
        <taxon>Embryophyta</taxon>
        <taxon>Tracheophyta</taxon>
        <taxon>Spermatophyta</taxon>
        <taxon>Magnoliopsida</taxon>
        <taxon>Liliopsida</taxon>
        <taxon>Acoraceae</taxon>
        <taxon>Acorus</taxon>
    </lineage>
</organism>
<name>A0AAV9D868_ACOCL</name>
<feature type="region of interest" description="Disordered" evidence="1">
    <location>
        <begin position="414"/>
        <end position="476"/>
    </location>
</feature>
<evidence type="ECO:0000313" key="4">
    <source>
        <dbReference type="EMBL" id="KAK1296377.1"/>
    </source>
</evidence>
<gene>
    <name evidence="4" type="ORF">QJS10_CPB15g01260</name>
</gene>
<evidence type="ECO:0000259" key="3">
    <source>
        <dbReference type="Pfam" id="PF03478"/>
    </source>
</evidence>